<dbReference type="Proteomes" id="UP000007435">
    <property type="component" value="Chromosome"/>
</dbReference>
<proteinExistence type="predicted"/>
<dbReference type="eggNOG" id="COG2815">
    <property type="taxonomic scope" value="Bacteria"/>
</dbReference>
<feature type="domain" description="PASTA" evidence="2">
    <location>
        <begin position="42"/>
        <end position="108"/>
    </location>
</feature>
<evidence type="ECO:0000313" key="4">
    <source>
        <dbReference type="Proteomes" id="UP000007435"/>
    </source>
</evidence>
<dbReference type="STRING" id="649349.Lbys_1412"/>
<dbReference type="KEGG" id="lby:Lbys_1412"/>
<keyword evidence="4" id="KW-1185">Reference proteome</keyword>
<dbReference type="OrthoDB" id="9803895at2"/>
<reference evidence="3 4" key="2">
    <citation type="journal article" date="2011" name="Stand. Genomic Sci.">
        <title>Complete genome sequence of Leadbetterella byssophila type strain (4M15).</title>
        <authorList>
            <person name="Abt B."/>
            <person name="Teshima H."/>
            <person name="Lucas S."/>
            <person name="Lapidus A."/>
            <person name="Del Rio T.G."/>
            <person name="Nolan M."/>
            <person name="Tice H."/>
            <person name="Cheng J.F."/>
            <person name="Pitluck S."/>
            <person name="Liolios K."/>
            <person name="Pagani I."/>
            <person name="Ivanova N."/>
            <person name="Mavromatis K."/>
            <person name="Pati A."/>
            <person name="Tapia R."/>
            <person name="Han C."/>
            <person name="Goodwin L."/>
            <person name="Chen A."/>
            <person name="Palaniappan K."/>
            <person name="Land M."/>
            <person name="Hauser L."/>
            <person name="Chang Y.J."/>
            <person name="Jeffries C.D."/>
            <person name="Rohde M."/>
            <person name="Goker M."/>
            <person name="Tindall B.J."/>
            <person name="Detter J.C."/>
            <person name="Woyke T."/>
            <person name="Bristow J."/>
            <person name="Eisen J.A."/>
            <person name="Markowitz V."/>
            <person name="Hugenholtz P."/>
            <person name="Klenk H.P."/>
            <person name="Kyrpides N.C."/>
        </authorList>
    </citation>
    <scope>NUCLEOTIDE SEQUENCE [LARGE SCALE GENOMIC DNA]</scope>
    <source>
        <strain evidence="4">DSM 17132 / JCM 16389 / KACC 11308 / NBRC 106382 / 4M15</strain>
    </source>
</reference>
<keyword evidence="1" id="KW-1133">Transmembrane helix</keyword>
<protein>
    <submittedName>
        <fullName evidence="3">PASTA domain containing protein</fullName>
    </submittedName>
</protein>
<dbReference type="Gene3D" id="3.30.10.20">
    <property type="match status" value="3"/>
</dbReference>
<dbReference type="InterPro" id="IPR005543">
    <property type="entry name" value="PASTA_dom"/>
</dbReference>
<dbReference type="PROSITE" id="PS51178">
    <property type="entry name" value="PASTA"/>
    <property type="match status" value="3"/>
</dbReference>
<dbReference type="Pfam" id="PF03793">
    <property type="entry name" value="PASTA"/>
    <property type="match status" value="2"/>
</dbReference>
<reference key="1">
    <citation type="submission" date="2010-11" db="EMBL/GenBank/DDBJ databases">
        <title>The complete genome of Leadbetterella byssophila DSM 17132.</title>
        <authorList>
            <consortium name="US DOE Joint Genome Institute (JGI-PGF)"/>
            <person name="Lucas S."/>
            <person name="Copeland A."/>
            <person name="Lapidus A."/>
            <person name="Glavina del Rio T."/>
            <person name="Dalin E."/>
            <person name="Tice H."/>
            <person name="Bruce D."/>
            <person name="Goodwin L."/>
            <person name="Pitluck S."/>
            <person name="Kyrpides N."/>
            <person name="Mavromatis K."/>
            <person name="Ivanova N."/>
            <person name="Teshima H."/>
            <person name="Brettin T."/>
            <person name="Detter J.C."/>
            <person name="Han C."/>
            <person name="Tapia R."/>
            <person name="Land M."/>
            <person name="Hauser L."/>
            <person name="Markowitz V."/>
            <person name="Cheng J.-F."/>
            <person name="Hugenholtz P."/>
            <person name="Woyke T."/>
            <person name="Wu D."/>
            <person name="Tindall B."/>
            <person name="Pomrenke H.G."/>
            <person name="Brambilla E."/>
            <person name="Klenk H.-P."/>
            <person name="Eisen J.A."/>
        </authorList>
    </citation>
    <scope>NUCLEOTIDE SEQUENCE [LARGE SCALE GENOMIC DNA]</scope>
    <source>
        <strain>DSM 17132</strain>
    </source>
</reference>
<dbReference type="AlphaFoldDB" id="E4RW91"/>
<name>E4RW91_LEAB4</name>
<dbReference type="HOGENOM" id="CLU_061566_2_1_10"/>
<evidence type="ECO:0000313" key="3">
    <source>
        <dbReference type="EMBL" id="ADQ17126.1"/>
    </source>
</evidence>
<accession>E4RW91</accession>
<feature type="domain" description="PASTA" evidence="2">
    <location>
        <begin position="110"/>
        <end position="180"/>
    </location>
</feature>
<evidence type="ECO:0000259" key="2">
    <source>
        <dbReference type="PROSITE" id="PS51178"/>
    </source>
</evidence>
<organism evidence="3 4">
    <name type="scientific">Leadbetterella byssophila (strain DSM 17132 / JCM 16389 / KACC 11308 / NBRC 106382 / 4M15)</name>
    <dbReference type="NCBI Taxonomy" id="649349"/>
    <lineage>
        <taxon>Bacteria</taxon>
        <taxon>Pseudomonadati</taxon>
        <taxon>Bacteroidota</taxon>
        <taxon>Cytophagia</taxon>
        <taxon>Cytophagales</taxon>
        <taxon>Leadbetterellaceae</taxon>
        <taxon>Leadbetterella</taxon>
    </lineage>
</organism>
<feature type="transmembrane region" description="Helical" evidence="1">
    <location>
        <begin position="12"/>
        <end position="37"/>
    </location>
</feature>
<keyword evidence="1" id="KW-0472">Membrane</keyword>
<dbReference type="CDD" id="cd06577">
    <property type="entry name" value="PASTA_pknB"/>
    <property type="match status" value="2"/>
</dbReference>
<dbReference type="RefSeq" id="WP_013408175.1">
    <property type="nucleotide sequence ID" value="NC_014655.1"/>
</dbReference>
<keyword evidence="1" id="KW-0812">Transmembrane</keyword>
<gene>
    <name evidence="3" type="ordered locus">Lbys_1412</name>
</gene>
<sequence length="254" mass="27195">MAKFSTNTKTDVLIHLGIIIASLLILFFGFFFIYLPWSTNHGEAVQVPKIEGLTLDEAKKELDRAGLDYEVSDSVFKAGAKPLSIISLYPKAGSTVKSNRKVFLTVAAVSAPLVKLPNIIGRSTISGKNQLLSAGLEFDQEEKIPALEENTILKVKIGNRELQPGDEVPKGSKIIFVVGDGYADQKIDMPDVVGMEQEEADLLLTGLGLSVGQIISEPSSAPAGTVIRQRPAAGPENKIRLGAPVDLWVSAGGE</sequence>
<dbReference type="EMBL" id="CP002305">
    <property type="protein sequence ID" value="ADQ17126.1"/>
    <property type="molecule type" value="Genomic_DNA"/>
</dbReference>
<feature type="domain" description="PASTA" evidence="2">
    <location>
        <begin position="183"/>
        <end position="251"/>
    </location>
</feature>
<evidence type="ECO:0000256" key="1">
    <source>
        <dbReference type="SAM" id="Phobius"/>
    </source>
</evidence>
<dbReference type="SMART" id="SM00740">
    <property type="entry name" value="PASTA"/>
    <property type="match status" value="3"/>
</dbReference>